<feature type="transmembrane region" description="Helical" evidence="6">
    <location>
        <begin position="359"/>
        <end position="378"/>
    </location>
</feature>
<dbReference type="OrthoDB" id="413079at2759"/>
<dbReference type="PROSITE" id="PS50850">
    <property type="entry name" value="MFS"/>
    <property type="match status" value="1"/>
</dbReference>
<evidence type="ECO:0000313" key="9">
    <source>
        <dbReference type="Proteomes" id="UP000033483"/>
    </source>
</evidence>
<feature type="transmembrane region" description="Helical" evidence="6">
    <location>
        <begin position="181"/>
        <end position="198"/>
    </location>
</feature>
<dbReference type="PANTHER" id="PTHR23514:SF6">
    <property type="entry name" value="MAJOR FACILITATOR SUPERFAMILY (MFS) PROFILE DOMAIN-CONTAINING PROTEIN"/>
    <property type="match status" value="1"/>
</dbReference>
<keyword evidence="3 6" id="KW-1133">Transmembrane helix</keyword>
<feature type="transmembrane region" description="Helical" evidence="6">
    <location>
        <begin position="146"/>
        <end position="169"/>
    </location>
</feature>
<name>A0A0F4ZIP6_9PEZI</name>
<dbReference type="EMBL" id="LAEV01000404">
    <property type="protein sequence ID" value="KKA30407.1"/>
    <property type="molecule type" value="Genomic_DNA"/>
</dbReference>
<evidence type="ECO:0000256" key="3">
    <source>
        <dbReference type="ARBA" id="ARBA00022989"/>
    </source>
</evidence>
<feature type="compositionally biased region" description="Low complexity" evidence="5">
    <location>
        <begin position="78"/>
        <end position="91"/>
    </location>
</feature>
<reference evidence="8 9" key="1">
    <citation type="submission" date="2015-03" db="EMBL/GenBank/DDBJ databases">
        <authorList>
            <person name="Radwan O."/>
            <person name="Al-Naeli F.A."/>
            <person name="Rendon G.A."/>
            <person name="Fields C."/>
        </authorList>
    </citation>
    <scope>NUCLEOTIDE SEQUENCE [LARGE SCALE GENOMIC DNA]</scope>
    <source>
        <strain evidence="8">CR-DP1</strain>
    </source>
</reference>
<dbReference type="AlphaFoldDB" id="A0A0F4ZIP6"/>
<dbReference type="Proteomes" id="UP000033483">
    <property type="component" value="Unassembled WGS sequence"/>
</dbReference>
<evidence type="ECO:0000256" key="4">
    <source>
        <dbReference type="ARBA" id="ARBA00023136"/>
    </source>
</evidence>
<feature type="transmembrane region" description="Helical" evidence="6">
    <location>
        <begin position="269"/>
        <end position="289"/>
    </location>
</feature>
<dbReference type="SUPFAM" id="SSF103473">
    <property type="entry name" value="MFS general substrate transporter"/>
    <property type="match status" value="1"/>
</dbReference>
<sequence>MDVAAAALRNLSQVHDDSLPRLPSAPARAIQRTYPGAPHTDSSSIDIELERLPTAASTPGKSVVAVSVRRGAPESPGLSRSASSADLESSRPVSPVLAETEVRQSWHDPYKNRFRVAACSMINFLAGMNDGASGAVIPYMEKYYNAGYGTVSLIFVGNAVGFIISAFLLDTIRHHLGRDKTLLLSQSMTLLGFIPMALGAPFPLIVISFFLFGAGSAIFLAIANIFCGSLQNATSILGMMHGCYGIGATIAPLVATSIVTGAHQPWHRYYFLTLGLTLFTIVFAPWSFWNYNGPEDTPAATAAADIQQPNKLLAMFRALRSRIVLLGAIFIFSYQGSEVSISGWVISFLISARNGDPASVGYVTAGFWGGITLGRFLLSAPAHKIGEKLFVYGAVAGAIVFEGLVWGVPDIVGDAVAVSIVGLLLGPVYPCAMAVFLNSMTRKEKLSGVGVITAFGSSGGAVAPFVTGILAQAISTWVLHPVVIFFFSVMLAAWWGIPGIRKRKD</sequence>
<dbReference type="Pfam" id="PF07690">
    <property type="entry name" value="MFS_1"/>
    <property type="match status" value="1"/>
</dbReference>
<proteinExistence type="predicted"/>
<dbReference type="FunFam" id="1.20.1250.20:FF:000286">
    <property type="entry name" value="MFS efflux transporter"/>
    <property type="match status" value="1"/>
</dbReference>
<dbReference type="GO" id="GO:0022857">
    <property type="term" value="F:transmembrane transporter activity"/>
    <property type="evidence" value="ECO:0007669"/>
    <property type="project" value="InterPro"/>
</dbReference>
<dbReference type="GO" id="GO:0016020">
    <property type="term" value="C:membrane"/>
    <property type="evidence" value="ECO:0007669"/>
    <property type="project" value="UniProtKB-SubCell"/>
</dbReference>
<evidence type="ECO:0000259" key="7">
    <source>
        <dbReference type="PROSITE" id="PS50850"/>
    </source>
</evidence>
<feature type="transmembrane region" description="Helical" evidence="6">
    <location>
        <begin position="116"/>
        <end position="140"/>
    </location>
</feature>
<dbReference type="InterPro" id="IPR051788">
    <property type="entry name" value="MFS_Transporter"/>
</dbReference>
<feature type="transmembrane region" description="Helical" evidence="6">
    <location>
        <begin position="415"/>
        <end position="437"/>
    </location>
</feature>
<dbReference type="PANTHER" id="PTHR23514">
    <property type="entry name" value="BYPASS OF STOP CODON PROTEIN 6"/>
    <property type="match status" value="1"/>
</dbReference>
<evidence type="ECO:0000256" key="1">
    <source>
        <dbReference type="ARBA" id="ARBA00004141"/>
    </source>
</evidence>
<feature type="transmembrane region" description="Helical" evidence="6">
    <location>
        <begin position="204"/>
        <end position="230"/>
    </location>
</feature>
<dbReference type="InterPro" id="IPR020846">
    <property type="entry name" value="MFS_dom"/>
</dbReference>
<comment type="subcellular location">
    <subcellularLocation>
        <location evidence="1">Membrane</location>
        <topology evidence="1">Multi-pass membrane protein</topology>
    </subcellularLocation>
</comment>
<keyword evidence="9" id="KW-1185">Reference proteome</keyword>
<feature type="transmembrane region" description="Helical" evidence="6">
    <location>
        <begin position="449"/>
        <end position="471"/>
    </location>
</feature>
<evidence type="ECO:0000256" key="2">
    <source>
        <dbReference type="ARBA" id="ARBA00022692"/>
    </source>
</evidence>
<accession>A0A0F4ZIP6</accession>
<dbReference type="InterPro" id="IPR036259">
    <property type="entry name" value="MFS_trans_sf"/>
</dbReference>
<dbReference type="FunFam" id="1.20.1250.20:FF:000308">
    <property type="entry name" value="MFS efflux transporter"/>
    <property type="match status" value="1"/>
</dbReference>
<feature type="transmembrane region" description="Helical" evidence="6">
    <location>
        <begin position="477"/>
        <end position="497"/>
    </location>
</feature>
<feature type="transmembrane region" description="Helical" evidence="6">
    <location>
        <begin position="323"/>
        <end position="347"/>
    </location>
</feature>
<keyword evidence="2 6" id="KW-0812">Transmembrane</keyword>
<feature type="region of interest" description="Disordered" evidence="5">
    <location>
        <begin position="72"/>
        <end position="93"/>
    </location>
</feature>
<keyword evidence="4 6" id="KW-0472">Membrane</keyword>
<feature type="transmembrane region" description="Helical" evidence="6">
    <location>
        <begin position="390"/>
        <end position="409"/>
    </location>
</feature>
<gene>
    <name evidence="8" type="ORF">TD95_005065</name>
</gene>
<dbReference type="Gene3D" id="1.20.1250.20">
    <property type="entry name" value="MFS general substrate transporter like domains"/>
    <property type="match status" value="2"/>
</dbReference>
<protein>
    <recommendedName>
        <fullName evidence="7">Major facilitator superfamily (MFS) profile domain-containing protein</fullName>
    </recommendedName>
</protein>
<evidence type="ECO:0000313" key="8">
    <source>
        <dbReference type="EMBL" id="KKA30407.1"/>
    </source>
</evidence>
<comment type="caution">
    <text evidence="8">The sequence shown here is derived from an EMBL/GenBank/DDBJ whole genome shotgun (WGS) entry which is preliminary data.</text>
</comment>
<feature type="transmembrane region" description="Helical" evidence="6">
    <location>
        <begin position="242"/>
        <end position="263"/>
    </location>
</feature>
<evidence type="ECO:0000256" key="5">
    <source>
        <dbReference type="SAM" id="MobiDB-lite"/>
    </source>
</evidence>
<dbReference type="InterPro" id="IPR011701">
    <property type="entry name" value="MFS"/>
</dbReference>
<organism evidence="8 9">
    <name type="scientific">Thielaviopsis punctulata</name>
    <dbReference type="NCBI Taxonomy" id="72032"/>
    <lineage>
        <taxon>Eukaryota</taxon>
        <taxon>Fungi</taxon>
        <taxon>Dikarya</taxon>
        <taxon>Ascomycota</taxon>
        <taxon>Pezizomycotina</taxon>
        <taxon>Sordariomycetes</taxon>
        <taxon>Hypocreomycetidae</taxon>
        <taxon>Microascales</taxon>
        <taxon>Ceratocystidaceae</taxon>
        <taxon>Thielaviopsis</taxon>
    </lineage>
</organism>
<feature type="domain" description="Major facilitator superfamily (MFS) profile" evidence="7">
    <location>
        <begin position="115"/>
        <end position="504"/>
    </location>
</feature>
<evidence type="ECO:0000256" key="6">
    <source>
        <dbReference type="SAM" id="Phobius"/>
    </source>
</evidence>